<comment type="caution">
    <text evidence="4">The sequence shown here is derived from an EMBL/GenBank/DDBJ whole genome shotgun (WGS) entry which is preliminary data.</text>
</comment>
<name>A0A7K4YVB0_BUCAB</name>
<dbReference type="SMART" id="SM01174">
    <property type="entry name" value="DUF4205"/>
    <property type="match status" value="1"/>
</dbReference>
<evidence type="ECO:0000256" key="1">
    <source>
        <dbReference type="ARBA" id="ARBA00011074"/>
    </source>
</evidence>
<accession>A0A7K4YVB0</accession>
<feature type="domain" description="Deubiquitinating enzyme MINDY-3/4 conserved" evidence="3">
    <location>
        <begin position="1"/>
        <end position="159"/>
    </location>
</feature>
<evidence type="ECO:0000313" key="5">
    <source>
        <dbReference type="Proteomes" id="UP000551127"/>
    </source>
</evidence>
<dbReference type="OrthoDB" id="10263628at2759"/>
<dbReference type="Proteomes" id="UP000551127">
    <property type="component" value="Unassembled WGS sequence"/>
</dbReference>
<dbReference type="PANTHER" id="PTHR12473:SF18">
    <property type="entry name" value="INACTIVE UBIQUITIN CARBOXYL-TERMINAL HYDROLASE MINDY-4B"/>
    <property type="match status" value="1"/>
</dbReference>
<dbReference type="GO" id="GO:0004843">
    <property type="term" value="F:cysteine-type deubiquitinase activity"/>
    <property type="evidence" value="ECO:0007669"/>
    <property type="project" value="UniProtKB-UniRule"/>
</dbReference>
<evidence type="ECO:0000259" key="3">
    <source>
        <dbReference type="SMART" id="SM01174"/>
    </source>
</evidence>
<evidence type="ECO:0000256" key="2">
    <source>
        <dbReference type="RuleBase" id="RU367088"/>
    </source>
</evidence>
<dbReference type="GO" id="GO:0071108">
    <property type="term" value="P:protein K48-linked deubiquitination"/>
    <property type="evidence" value="ECO:0007669"/>
    <property type="project" value="InterPro"/>
</dbReference>
<gene>
    <name evidence="4" type="primary">Mindy4b_1</name>
    <name evidence="4" type="ORF">BUCABY_R15664</name>
</gene>
<dbReference type="EC" id="3.4.19.12" evidence="2"/>
<dbReference type="PANTHER" id="PTHR12473">
    <property type="entry name" value="UBIQUITIN CARBOXYL-TERMINAL HYDROLASE MINDY-4-RELATED"/>
    <property type="match status" value="1"/>
</dbReference>
<keyword evidence="2" id="KW-0645">Protease</keyword>
<protein>
    <recommendedName>
        <fullName evidence="2">Ubiquitin carboxyl-terminal hydrolase MINDY</fullName>
        <ecNumber evidence="2">3.4.19.12</ecNumber>
    </recommendedName>
</protein>
<keyword evidence="5" id="KW-1185">Reference proteome</keyword>
<keyword evidence="2 4" id="KW-0378">Hydrolase</keyword>
<dbReference type="AlphaFoldDB" id="A0A7K4YVB0"/>
<organism evidence="4 5">
    <name type="scientific">Bucorvus abyssinicus</name>
    <name type="common">Northern ground-hornbill</name>
    <name type="synonym">Abyssinian ground-hornbill</name>
    <dbReference type="NCBI Taxonomy" id="153643"/>
    <lineage>
        <taxon>Eukaryota</taxon>
        <taxon>Metazoa</taxon>
        <taxon>Chordata</taxon>
        <taxon>Craniata</taxon>
        <taxon>Vertebrata</taxon>
        <taxon>Euteleostomi</taxon>
        <taxon>Archelosauria</taxon>
        <taxon>Archosauria</taxon>
        <taxon>Dinosauria</taxon>
        <taxon>Saurischia</taxon>
        <taxon>Theropoda</taxon>
        <taxon>Coelurosauria</taxon>
        <taxon>Aves</taxon>
        <taxon>Neognathae</taxon>
        <taxon>Neoaves</taxon>
        <taxon>Telluraves</taxon>
        <taxon>Coraciimorphae</taxon>
        <taxon>Bucerotiformes</taxon>
        <taxon>Bucorvidae</taxon>
        <taxon>Bucorvus</taxon>
    </lineage>
</organism>
<evidence type="ECO:0000313" key="4">
    <source>
        <dbReference type="EMBL" id="NWR62846.1"/>
    </source>
</evidence>
<dbReference type="EMBL" id="VYZL01003914">
    <property type="protein sequence ID" value="NWR62846.1"/>
    <property type="molecule type" value="Genomic_DNA"/>
</dbReference>
<reference evidence="4 5" key="1">
    <citation type="submission" date="2019-09" db="EMBL/GenBank/DDBJ databases">
        <title>Bird 10,000 Genomes (B10K) Project - Family phase.</title>
        <authorList>
            <person name="Zhang G."/>
        </authorList>
    </citation>
    <scope>NUCLEOTIDE SEQUENCE [LARGE SCALE GENOMIC DNA]</scope>
    <source>
        <strain evidence="4">B10K-DU-012-80</strain>
    </source>
</reference>
<dbReference type="GO" id="GO:0006508">
    <property type="term" value="P:proteolysis"/>
    <property type="evidence" value="ECO:0007669"/>
    <property type="project" value="UniProtKB-KW"/>
</dbReference>
<comment type="function">
    <text evidence="2">Hydrolase that can remove 'Lys-48'-linked conjugated ubiquitin from proteins.</text>
</comment>
<keyword evidence="2" id="KW-0788">Thiol protease</keyword>
<dbReference type="InterPro" id="IPR039785">
    <property type="entry name" value="MINY3/4"/>
</dbReference>
<feature type="non-terminal residue" evidence="4">
    <location>
        <position position="159"/>
    </location>
</feature>
<dbReference type="Pfam" id="PF13898">
    <property type="entry name" value="MINDY-3_4_CD"/>
    <property type="match status" value="1"/>
</dbReference>
<keyword evidence="2" id="KW-0833">Ubl conjugation pathway</keyword>
<sequence>FSCEWAQAHFKFHEPHSDLAYALEVEKGGTRPILMAVQAHIIKYLLFERKTERTHLERLRRIGRREQGQALAAALAELLWAAGGGRGAVICLVTAAVHVVPSGDYKADNVTERIQLFEFSEKAAAQEFILDHMNCFKGEASHGVILFVYSLLFSRTLER</sequence>
<comment type="catalytic activity">
    <reaction evidence="2">
        <text>Thiol-dependent hydrolysis of ester, thioester, amide, peptide and isopeptide bonds formed by the C-terminal Gly of ubiquitin (a 76-residue protein attached to proteins as an intracellular targeting signal).</text>
        <dbReference type="EC" id="3.4.19.12"/>
    </reaction>
</comment>
<dbReference type="GO" id="GO:1990380">
    <property type="term" value="F:K48-linked deubiquitinase activity"/>
    <property type="evidence" value="ECO:0007669"/>
    <property type="project" value="UniProtKB-UniRule"/>
</dbReference>
<comment type="similarity">
    <text evidence="1 2">Belongs to the MINDY deubiquitinase family. FAM188 subfamily.</text>
</comment>
<dbReference type="InterPro" id="IPR025257">
    <property type="entry name" value="MINDY-3/4_CD"/>
</dbReference>
<proteinExistence type="inferred from homology"/>
<feature type="non-terminal residue" evidence="4">
    <location>
        <position position="1"/>
    </location>
</feature>